<dbReference type="Proteomes" id="UP000265080">
    <property type="component" value="Chromosome 7"/>
</dbReference>
<proteinExistence type="predicted"/>
<feature type="transmembrane region" description="Helical" evidence="6">
    <location>
        <begin position="274"/>
        <end position="294"/>
    </location>
</feature>
<keyword evidence="4 6" id="KW-0472">Membrane</keyword>
<evidence type="ECO:0000259" key="7">
    <source>
        <dbReference type="Pfam" id="PF06271"/>
    </source>
</evidence>
<feature type="compositionally biased region" description="Low complexity" evidence="5">
    <location>
        <begin position="137"/>
        <end position="151"/>
    </location>
</feature>
<evidence type="ECO:0000256" key="2">
    <source>
        <dbReference type="ARBA" id="ARBA00022692"/>
    </source>
</evidence>
<protein>
    <submittedName>
        <fullName evidence="8">Family with sequence similarity 8 member A1b</fullName>
    </submittedName>
</protein>
<feature type="compositionally biased region" description="Basic and acidic residues" evidence="5">
    <location>
        <begin position="1"/>
        <end position="18"/>
    </location>
</feature>
<feature type="region of interest" description="Disordered" evidence="5">
    <location>
        <begin position="119"/>
        <end position="158"/>
    </location>
</feature>
<dbReference type="InterPro" id="IPR010432">
    <property type="entry name" value="RDD"/>
</dbReference>
<evidence type="ECO:0000256" key="3">
    <source>
        <dbReference type="ARBA" id="ARBA00022989"/>
    </source>
</evidence>
<reference evidence="8" key="2">
    <citation type="submission" date="2025-08" db="UniProtKB">
        <authorList>
            <consortium name="Ensembl"/>
        </authorList>
    </citation>
    <scope>IDENTIFICATION</scope>
</reference>
<keyword evidence="2 6" id="KW-0812">Transmembrane</keyword>
<keyword evidence="9" id="KW-1185">Reference proteome</keyword>
<dbReference type="PANTHER" id="PTHR13659">
    <property type="entry name" value="AUTOSOMAL HIGHLY CONSERVED PROTEIN"/>
    <property type="match status" value="1"/>
</dbReference>
<dbReference type="InterPro" id="IPR039871">
    <property type="entry name" value="FAM8A1"/>
</dbReference>
<dbReference type="STRING" id="161767.ENSAPEP00000031607"/>
<organism evidence="8 9">
    <name type="scientific">Amphiprion percula</name>
    <name type="common">Orange clownfish</name>
    <name type="synonym">Lutjanus percula</name>
    <dbReference type="NCBI Taxonomy" id="161767"/>
    <lineage>
        <taxon>Eukaryota</taxon>
        <taxon>Metazoa</taxon>
        <taxon>Chordata</taxon>
        <taxon>Craniata</taxon>
        <taxon>Vertebrata</taxon>
        <taxon>Euteleostomi</taxon>
        <taxon>Actinopterygii</taxon>
        <taxon>Neopterygii</taxon>
        <taxon>Teleostei</taxon>
        <taxon>Neoteleostei</taxon>
        <taxon>Acanthomorphata</taxon>
        <taxon>Ovalentaria</taxon>
        <taxon>Pomacentridae</taxon>
        <taxon>Amphiprion</taxon>
    </lineage>
</organism>
<name>A0A3P8U8H5_AMPPE</name>
<evidence type="ECO:0000256" key="4">
    <source>
        <dbReference type="ARBA" id="ARBA00023136"/>
    </source>
</evidence>
<keyword evidence="3 6" id="KW-1133">Transmembrane helix</keyword>
<dbReference type="Ensembl" id="ENSAPET00000032440.1">
    <property type="protein sequence ID" value="ENSAPEP00000031607.1"/>
    <property type="gene ID" value="ENSAPEG00000022206.1"/>
</dbReference>
<accession>A0A3P8U8H5</accession>
<evidence type="ECO:0000256" key="6">
    <source>
        <dbReference type="SAM" id="Phobius"/>
    </source>
</evidence>
<comment type="subcellular location">
    <subcellularLocation>
        <location evidence="1">Membrane</location>
        <topology evidence="1">Multi-pass membrane protein</topology>
    </subcellularLocation>
</comment>
<reference evidence="8" key="3">
    <citation type="submission" date="2025-09" db="UniProtKB">
        <authorList>
            <consortium name="Ensembl"/>
        </authorList>
    </citation>
    <scope>IDENTIFICATION</scope>
</reference>
<dbReference type="Pfam" id="PF06271">
    <property type="entry name" value="RDD"/>
    <property type="match status" value="1"/>
</dbReference>
<dbReference type="PANTHER" id="PTHR13659:SF6">
    <property type="entry name" value="FAMILY WITH SEQUENCE SIMILARITY 8 MEMBER A1B"/>
    <property type="match status" value="1"/>
</dbReference>
<dbReference type="GO" id="GO:0016020">
    <property type="term" value="C:membrane"/>
    <property type="evidence" value="ECO:0007669"/>
    <property type="project" value="UniProtKB-SubCell"/>
</dbReference>
<dbReference type="GeneTree" id="ENSGT00390000007346"/>
<evidence type="ECO:0000256" key="1">
    <source>
        <dbReference type="ARBA" id="ARBA00004141"/>
    </source>
</evidence>
<evidence type="ECO:0000313" key="9">
    <source>
        <dbReference type="Proteomes" id="UP000265080"/>
    </source>
</evidence>
<evidence type="ECO:0000256" key="5">
    <source>
        <dbReference type="SAM" id="MobiDB-lite"/>
    </source>
</evidence>
<reference evidence="8 9" key="1">
    <citation type="submission" date="2018-03" db="EMBL/GenBank/DDBJ databases">
        <title>Finding Nemo's genes: A chromosome-scale reference assembly of the genome of the orange clownfish Amphiprion percula.</title>
        <authorList>
            <person name="Lehmann R."/>
        </authorList>
    </citation>
    <scope>NUCLEOTIDE SEQUENCE</scope>
</reference>
<evidence type="ECO:0000313" key="8">
    <source>
        <dbReference type="Ensembl" id="ENSAPEP00000031607.1"/>
    </source>
</evidence>
<feature type="domain" description="RDD" evidence="7">
    <location>
        <begin position="205"/>
        <end position="306"/>
    </location>
</feature>
<feature type="region of interest" description="Disordered" evidence="5">
    <location>
        <begin position="1"/>
        <end position="40"/>
    </location>
</feature>
<dbReference type="AlphaFoldDB" id="A0A3P8U8H5"/>
<feature type="transmembrane region" description="Helical" evidence="6">
    <location>
        <begin position="212"/>
        <end position="230"/>
    </location>
</feature>
<sequence>MADKDNTNMEVDKEKDKPFANSTKTVVAEASPRTGERNGAEAVKDAAGSCATTEYCEKLQAWMWQYYTGYVNWQSWLAASAMPCPYYLQPPSGTSTALDFNSQNWYSSPFGLPLSPYPPAVTSPSSRGSDAAGGAGVAAQQQQPQENGNAQRPGREYSIPSPLPKINVSFCKYKPIISVNFLLFCRDVSKFAMHFIVEEIDEDTSMEELQKMMLVALVYRILIVCIWGAGGATPGKFLIGLRVVTCDSSVLVQPNRVLVVRATNVSLSASTVRALNKNFSIAFFFPAFITLLFFQHNRTVYDMVAGTIVVKRSRAR</sequence>